<dbReference type="InterPro" id="IPR008822">
    <property type="entry name" value="Endonuclease_RusA-like"/>
</dbReference>
<accession>J9Z9U5</accession>
<dbReference type="STRING" id="1048260.LFML04_0701"/>
<dbReference type="Gene3D" id="3.30.1330.70">
    <property type="entry name" value="Holliday junction resolvase RusA"/>
    <property type="match status" value="1"/>
</dbReference>
<dbReference type="EMBL" id="CP002919">
    <property type="protein sequence ID" value="AFS52936.1"/>
    <property type="molecule type" value="Genomic_DNA"/>
</dbReference>
<dbReference type="RefSeq" id="WP_014960446.1">
    <property type="nucleotide sequence ID" value="NC_018649.1"/>
</dbReference>
<dbReference type="GO" id="GO:0000287">
    <property type="term" value="F:magnesium ion binding"/>
    <property type="evidence" value="ECO:0007669"/>
    <property type="project" value="InterPro"/>
</dbReference>
<evidence type="ECO:0000313" key="2">
    <source>
        <dbReference type="Proteomes" id="UP000006177"/>
    </source>
</evidence>
<dbReference type="PATRIC" id="fig|1048260.3.peg.755"/>
<dbReference type="AlphaFoldDB" id="J9Z9U5"/>
<dbReference type="Proteomes" id="UP000006177">
    <property type="component" value="Chromosome"/>
</dbReference>
<dbReference type="Pfam" id="PF05866">
    <property type="entry name" value="RusA"/>
    <property type="match status" value="1"/>
</dbReference>
<dbReference type="SUPFAM" id="SSF103084">
    <property type="entry name" value="Holliday junction resolvase RusA"/>
    <property type="match status" value="1"/>
</dbReference>
<evidence type="ECO:0000313" key="1">
    <source>
        <dbReference type="EMBL" id="AFS52936.1"/>
    </source>
</evidence>
<gene>
    <name evidence="1" type="ordered locus">LFML04_0701</name>
</gene>
<protein>
    <submittedName>
        <fullName evidence="1">Endodeoxyribonuclease RusA</fullName>
    </submittedName>
</protein>
<organism evidence="1 2">
    <name type="scientific">Leptospirillum ferriphilum (strain ML-04)</name>
    <dbReference type="NCBI Taxonomy" id="1048260"/>
    <lineage>
        <taxon>Bacteria</taxon>
        <taxon>Pseudomonadati</taxon>
        <taxon>Nitrospirota</taxon>
        <taxon>Nitrospiria</taxon>
        <taxon>Nitrospirales</taxon>
        <taxon>Nitrospiraceae</taxon>
        <taxon>Leptospirillum</taxon>
    </lineage>
</organism>
<dbReference type="HOGENOM" id="CLU_124338_1_0_0"/>
<proteinExistence type="predicted"/>
<dbReference type="InterPro" id="IPR036614">
    <property type="entry name" value="RusA-like_sf"/>
</dbReference>
<dbReference type="GO" id="GO:0006281">
    <property type="term" value="P:DNA repair"/>
    <property type="evidence" value="ECO:0007669"/>
    <property type="project" value="InterPro"/>
</dbReference>
<sequence>MIRFFVAGTPIPKGRPRMTRTGHAYTPQKTRTYESKLAFFGSREMTGKPPLECPLQVDLMVVLPIPESWSRKKKAEALACKILPTGRKDLDNFVKILDGLNGIVWKDDGQICALSARKVYGEIPGLHIVIEEYLS</sequence>
<dbReference type="KEGG" id="lfi:LFML04_0701"/>
<dbReference type="GO" id="GO:0006310">
    <property type="term" value="P:DNA recombination"/>
    <property type="evidence" value="ECO:0007669"/>
    <property type="project" value="InterPro"/>
</dbReference>
<name>J9Z9U5_LEPFM</name>
<reference evidence="1 2" key="1">
    <citation type="journal article" date="2011" name="J. Microbiol.">
        <title>Complete genome of Leptospirillum ferriphilum ML-04 provides insight into its physiology and environmental adaptation.</title>
        <authorList>
            <person name="Mi S."/>
            <person name="Song J."/>
            <person name="Lin J."/>
            <person name="Che Y."/>
            <person name="Zheng H."/>
            <person name="Lin J."/>
        </authorList>
    </citation>
    <scope>NUCLEOTIDE SEQUENCE [LARGE SCALE GENOMIC DNA]</scope>
    <source>
        <strain evidence="1 2">ML-04</strain>
    </source>
</reference>